<proteinExistence type="predicted"/>
<reference evidence="1" key="1">
    <citation type="submission" date="2021-05" db="EMBL/GenBank/DDBJ databases">
        <authorList>
            <person name="Alioto T."/>
            <person name="Alioto T."/>
            <person name="Gomez Garrido J."/>
        </authorList>
    </citation>
    <scope>NUCLEOTIDE SEQUENCE</scope>
</reference>
<dbReference type="EMBL" id="HBUF01393245">
    <property type="protein sequence ID" value="CAG6734626.1"/>
    <property type="molecule type" value="Transcribed_RNA"/>
</dbReference>
<sequence length="122" mass="14222">MEILVKLMDSSNLTKLMVNLIRLMEILVKLMDSPNPTMVGKEDFPMEDMPIIGTQIVMKNKPSTKMPNKVQRRSFFQGRIFPRATAGQKLTTKEISMRNLMLTLIENLKRKAKTRRKRKKIM</sequence>
<name>A0A8D8YUD5_9HEMI</name>
<dbReference type="AlphaFoldDB" id="A0A8D8YUD5"/>
<accession>A0A8D8YUD5</accession>
<evidence type="ECO:0000313" key="1">
    <source>
        <dbReference type="EMBL" id="CAG6734626.1"/>
    </source>
</evidence>
<protein>
    <submittedName>
        <fullName evidence="1">Uncharacterized protein</fullName>
    </submittedName>
</protein>
<organism evidence="1">
    <name type="scientific">Cacopsylla melanoneura</name>
    <dbReference type="NCBI Taxonomy" id="428564"/>
    <lineage>
        <taxon>Eukaryota</taxon>
        <taxon>Metazoa</taxon>
        <taxon>Ecdysozoa</taxon>
        <taxon>Arthropoda</taxon>
        <taxon>Hexapoda</taxon>
        <taxon>Insecta</taxon>
        <taxon>Pterygota</taxon>
        <taxon>Neoptera</taxon>
        <taxon>Paraneoptera</taxon>
        <taxon>Hemiptera</taxon>
        <taxon>Sternorrhyncha</taxon>
        <taxon>Psylloidea</taxon>
        <taxon>Psyllidae</taxon>
        <taxon>Psyllinae</taxon>
        <taxon>Cacopsylla</taxon>
    </lineage>
</organism>